<dbReference type="AlphaFoldDB" id="X0RRW1"/>
<name>X0RRW1_9ZZZZ</name>
<gene>
    <name evidence="1" type="ORF">S01H1_17377</name>
</gene>
<accession>X0RRW1</accession>
<sequence length="59" mass="6143">MALARNAAAGTFRGATFGQRLIIIAVAGSVRLVLSDYVVAVAPQRLITFPAEVGLCGLR</sequence>
<evidence type="ECO:0000313" key="1">
    <source>
        <dbReference type="EMBL" id="GAF71483.1"/>
    </source>
</evidence>
<proteinExistence type="predicted"/>
<feature type="non-terminal residue" evidence="1">
    <location>
        <position position="59"/>
    </location>
</feature>
<protein>
    <submittedName>
        <fullName evidence="1">Uncharacterized protein</fullName>
    </submittedName>
</protein>
<dbReference type="EMBL" id="BARS01009213">
    <property type="protein sequence ID" value="GAF71483.1"/>
    <property type="molecule type" value="Genomic_DNA"/>
</dbReference>
<comment type="caution">
    <text evidence="1">The sequence shown here is derived from an EMBL/GenBank/DDBJ whole genome shotgun (WGS) entry which is preliminary data.</text>
</comment>
<organism evidence="1">
    <name type="scientific">marine sediment metagenome</name>
    <dbReference type="NCBI Taxonomy" id="412755"/>
    <lineage>
        <taxon>unclassified sequences</taxon>
        <taxon>metagenomes</taxon>
        <taxon>ecological metagenomes</taxon>
    </lineage>
</organism>
<reference evidence="1" key="1">
    <citation type="journal article" date="2014" name="Front. Microbiol.">
        <title>High frequency of phylogenetically diverse reductive dehalogenase-homologous genes in deep subseafloor sedimentary metagenomes.</title>
        <authorList>
            <person name="Kawai M."/>
            <person name="Futagami T."/>
            <person name="Toyoda A."/>
            <person name="Takaki Y."/>
            <person name="Nishi S."/>
            <person name="Hori S."/>
            <person name="Arai W."/>
            <person name="Tsubouchi T."/>
            <person name="Morono Y."/>
            <person name="Uchiyama I."/>
            <person name="Ito T."/>
            <person name="Fujiyama A."/>
            <person name="Inagaki F."/>
            <person name="Takami H."/>
        </authorList>
    </citation>
    <scope>NUCLEOTIDE SEQUENCE</scope>
    <source>
        <strain evidence="1">Expedition CK06-06</strain>
    </source>
</reference>